<feature type="compositionally biased region" description="Low complexity" evidence="1">
    <location>
        <begin position="76"/>
        <end position="90"/>
    </location>
</feature>
<feature type="chain" id="PRO_5013143612" evidence="2">
    <location>
        <begin position="25"/>
        <end position="164"/>
    </location>
</feature>
<protein>
    <submittedName>
        <fullName evidence="3">Uncharacterized protein</fullName>
    </submittedName>
</protein>
<reference evidence="3 4" key="1">
    <citation type="submission" date="2017-06" db="EMBL/GenBank/DDBJ databases">
        <authorList>
            <person name="Kim H.J."/>
            <person name="Triplett B.A."/>
        </authorList>
    </citation>
    <scope>NUCLEOTIDE SEQUENCE [LARGE SCALE GENOMIC DNA]</scope>
    <source>
        <strain evidence="3 4">B29T1</strain>
    </source>
</reference>
<sequence length="164" mass="16185">MQMKLFTTSAAFALVMATAPAVMAQNANGMGSSVQSTTVDRSSAIDDSGMARSHLGMSDQDRASASTAAVGQPMTASGTASAQSNSSSESVPGTFGNPVTPATSLGFTDQDRATTSEAAVGQPLPAGSTASKQSFAPTASVIGEGAPGPGVKMPSAMLVPPRVS</sequence>
<dbReference type="Proteomes" id="UP000197065">
    <property type="component" value="Unassembled WGS sequence"/>
</dbReference>
<keyword evidence="4" id="KW-1185">Reference proteome</keyword>
<organism evidence="3 4">
    <name type="scientific">Arboricoccus pini</name>
    <dbReference type="NCBI Taxonomy" id="1963835"/>
    <lineage>
        <taxon>Bacteria</taxon>
        <taxon>Pseudomonadati</taxon>
        <taxon>Pseudomonadota</taxon>
        <taxon>Alphaproteobacteria</taxon>
        <taxon>Geminicoccales</taxon>
        <taxon>Geminicoccaceae</taxon>
        <taxon>Arboricoccus</taxon>
    </lineage>
</organism>
<proteinExistence type="predicted"/>
<accession>A0A212RTG0</accession>
<gene>
    <name evidence="3" type="ORF">SAMN07250955_11446</name>
</gene>
<feature type="region of interest" description="Disordered" evidence="1">
    <location>
        <begin position="49"/>
        <end position="164"/>
    </location>
</feature>
<name>A0A212RTG0_9PROT</name>
<dbReference type="EMBL" id="FYEH01000014">
    <property type="protein sequence ID" value="SNB75968.1"/>
    <property type="molecule type" value="Genomic_DNA"/>
</dbReference>
<keyword evidence="2" id="KW-0732">Signal</keyword>
<dbReference type="RefSeq" id="WP_165769652.1">
    <property type="nucleotide sequence ID" value="NZ_FYEH01000014.1"/>
</dbReference>
<evidence type="ECO:0000313" key="4">
    <source>
        <dbReference type="Proteomes" id="UP000197065"/>
    </source>
</evidence>
<feature type="signal peptide" evidence="2">
    <location>
        <begin position="1"/>
        <end position="24"/>
    </location>
</feature>
<evidence type="ECO:0000256" key="1">
    <source>
        <dbReference type="SAM" id="MobiDB-lite"/>
    </source>
</evidence>
<evidence type="ECO:0000256" key="2">
    <source>
        <dbReference type="SAM" id="SignalP"/>
    </source>
</evidence>
<feature type="compositionally biased region" description="Polar residues" evidence="1">
    <location>
        <begin position="128"/>
        <end position="137"/>
    </location>
</feature>
<evidence type="ECO:0000313" key="3">
    <source>
        <dbReference type="EMBL" id="SNB75968.1"/>
    </source>
</evidence>
<dbReference type="AlphaFoldDB" id="A0A212RTG0"/>